<name>A0A382IM22_9ZZZZ</name>
<gene>
    <name evidence="1" type="ORF">METZ01_LOCUS253574</name>
</gene>
<protein>
    <submittedName>
        <fullName evidence="1">Uncharacterized protein</fullName>
    </submittedName>
</protein>
<accession>A0A382IM22</accession>
<dbReference type="AlphaFoldDB" id="A0A382IM22"/>
<dbReference type="EMBL" id="UINC01068245">
    <property type="protein sequence ID" value="SVC00720.1"/>
    <property type="molecule type" value="Genomic_DNA"/>
</dbReference>
<sequence>MITVPSQSMLFEGEQNPAYGLLRSRRFFVEAIALGW</sequence>
<proteinExistence type="predicted"/>
<evidence type="ECO:0000313" key="1">
    <source>
        <dbReference type="EMBL" id="SVC00720.1"/>
    </source>
</evidence>
<reference evidence="1" key="1">
    <citation type="submission" date="2018-05" db="EMBL/GenBank/DDBJ databases">
        <authorList>
            <person name="Lanie J.A."/>
            <person name="Ng W.-L."/>
            <person name="Kazmierczak K.M."/>
            <person name="Andrzejewski T.M."/>
            <person name="Davidsen T.M."/>
            <person name="Wayne K.J."/>
            <person name="Tettelin H."/>
            <person name="Glass J.I."/>
            <person name="Rusch D."/>
            <person name="Podicherti R."/>
            <person name="Tsui H.-C.T."/>
            <person name="Winkler M.E."/>
        </authorList>
    </citation>
    <scope>NUCLEOTIDE SEQUENCE</scope>
</reference>
<organism evidence="1">
    <name type="scientific">marine metagenome</name>
    <dbReference type="NCBI Taxonomy" id="408172"/>
    <lineage>
        <taxon>unclassified sequences</taxon>
        <taxon>metagenomes</taxon>
        <taxon>ecological metagenomes</taxon>
    </lineage>
</organism>